<dbReference type="SUPFAM" id="SSF55874">
    <property type="entry name" value="ATPase domain of HSP90 chaperone/DNA topoisomerase II/histidine kinase"/>
    <property type="match status" value="1"/>
</dbReference>
<dbReference type="SMART" id="SM00388">
    <property type="entry name" value="HisKA"/>
    <property type="match status" value="1"/>
</dbReference>
<dbReference type="OrthoDB" id="1522504at2"/>
<feature type="transmembrane region" description="Helical" evidence="7">
    <location>
        <begin position="144"/>
        <end position="164"/>
    </location>
</feature>
<dbReference type="Pfam" id="PF00512">
    <property type="entry name" value="HisKA"/>
    <property type="match status" value="1"/>
</dbReference>
<keyword evidence="5 9" id="KW-0418">Kinase</keyword>
<evidence type="ECO:0000256" key="2">
    <source>
        <dbReference type="ARBA" id="ARBA00012438"/>
    </source>
</evidence>
<keyword evidence="6" id="KW-0902">Two-component regulatory system</keyword>
<feature type="transmembrane region" description="Helical" evidence="7">
    <location>
        <begin position="12"/>
        <end position="33"/>
    </location>
</feature>
<evidence type="ECO:0000313" key="9">
    <source>
        <dbReference type="EMBL" id="TKC05650.1"/>
    </source>
</evidence>
<keyword evidence="7" id="KW-0472">Membrane</keyword>
<organism evidence="9 10">
    <name type="scientific">Pedobacter polaris</name>
    <dbReference type="NCBI Taxonomy" id="2571273"/>
    <lineage>
        <taxon>Bacteria</taxon>
        <taxon>Pseudomonadati</taxon>
        <taxon>Bacteroidota</taxon>
        <taxon>Sphingobacteriia</taxon>
        <taxon>Sphingobacteriales</taxon>
        <taxon>Sphingobacteriaceae</taxon>
        <taxon>Pedobacter</taxon>
    </lineage>
</organism>
<dbReference type="InterPro" id="IPR050351">
    <property type="entry name" value="BphY/WalK/GraS-like"/>
</dbReference>
<dbReference type="PROSITE" id="PS50109">
    <property type="entry name" value="HIS_KIN"/>
    <property type="match status" value="1"/>
</dbReference>
<dbReference type="GO" id="GO:0005886">
    <property type="term" value="C:plasma membrane"/>
    <property type="evidence" value="ECO:0007669"/>
    <property type="project" value="TreeGrafter"/>
</dbReference>
<dbReference type="InterPro" id="IPR003661">
    <property type="entry name" value="HisK_dim/P_dom"/>
</dbReference>
<comment type="catalytic activity">
    <reaction evidence="1">
        <text>ATP + protein L-histidine = ADP + protein N-phospho-L-histidine.</text>
        <dbReference type="EC" id="2.7.13.3"/>
    </reaction>
</comment>
<keyword evidence="4" id="KW-0808">Transferase</keyword>
<proteinExistence type="predicted"/>
<dbReference type="GO" id="GO:0016036">
    <property type="term" value="P:cellular response to phosphate starvation"/>
    <property type="evidence" value="ECO:0007669"/>
    <property type="project" value="TreeGrafter"/>
</dbReference>
<evidence type="ECO:0000256" key="6">
    <source>
        <dbReference type="ARBA" id="ARBA00023012"/>
    </source>
</evidence>
<keyword evidence="10" id="KW-1185">Reference proteome</keyword>
<dbReference type="SUPFAM" id="SSF47384">
    <property type="entry name" value="Homodimeric domain of signal transducing histidine kinase"/>
    <property type="match status" value="1"/>
</dbReference>
<dbReference type="Proteomes" id="UP000309488">
    <property type="component" value="Unassembled WGS sequence"/>
</dbReference>
<evidence type="ECO:0000256" key="1">
    <source>
        <dbReference type="ARBA" id="ARBA00000085"/>
    </source>
</evidence>
<comment type="caution">
    <text evidence="9">The sequence shown here is derived from an EMBL/GenBank/DDBJ whole genome shotgun (WGS) entry which is preliminary data.</text>
</comment>
<dbReference type="InterPro" id="IPR004358">
    <property type="entry name" value="Sig_transdc_His_kin-like_C"/>
</dbReference>
<dbReference type="Pfam" id="PF02518">
    <property type="entry name" value="HATPase_c"/>
    <property type="match status" value="1"/>
</dbReference>
<dbReference type="InterPro" id="IPR003594">
    <property type="entry name" value="HATPase_dom"/>
</dbReference>
<dbReference type="CDD" id="cd00082">
    <property type="entry name" value="HisKA"/>
    <property type="match status" value="1"/>
</dbReference>
<evidence type="ECO:0000313" key="10">
    <source>
        <dbReference type="Proteomes" id="UP000309488"/>
    </source>
</evidence>
<dbReference type="InterPro" id="IPR036097">
    <property type="entry name" value="HisK_dim/P_sf"/>
</dbReference>
<evidence type="ECO:0000256" key="7">
    <source>
        <dbReference type="SAM" id="Phobius"/>
    </source>
</evidence>
<evidence type="ECO:0000256" key="5">
    <source>
        <dbReference type="ARBA" id="ARBA00022777"/>
    </source>
</evidence>
<evidence type="ECO:0000256" key="3">
    <source>
        <dbReference type="ARBA" id="ARBA00022553"/>
    </source>
</evidence>
<dbReference type="Gene3D" id="3.30.565.10">
    <property type="entry name" value="Histidine kinase-like ATPase, C-terminal domain"/>
    <property type="match status" value="1"/>
</dbReference>
<dbReference type="InterPro" id="IPR036890">
    <property type="entry name" value="HATPase_C_sf"/>
</dbReference>
<keyword evidence="7" id="KW-0812">Transmembrane</keyword>
<dbReference type="Gene3D" id="1.10.287.130">
    <property type="match status" value="1"/>
</dbReference>
<evidence type="ECO:0000256" key="4">
    <source>
        <dbReference type="ARBA" id="ARBA00022679"/>
    </source>
</evidence>
<dbReference type="PRINTS" id="PR00344">
    <property type="entry name" value="BCTRLSENSOR"/>
</dbReference>
<gene>
    <name evidence="9" type="ORF">FA048_18225</name>
</gene>
<dbReference type="AlphaFoldDB" id="A0A4U1CI61"/>
<sequence length="439" mass="50536">MNLQAKFALYNAITKIAIILVLGSIILLSLETISSNHLDARLKKKRLKVIENLNDNEINSLIKNNHSFTDYNILKEEFIVLTAIPNTGNIDTTIFFKTDRREIEGDIEIYRILNDQFEFRNKRYKLELGETMTAMDSIKTTVRFYMLIVLVIALLITLITDYAFTNLILKPFYKIIDQKINKVNDPTHYNYANIPTNTNDFRILDNSINSLMRKIANLFLLEKQFIANVSHELLTPISILSSRLENMLASEDLPLAHENKIFASLKTLNRLKVIINSLLLISKVENEQYLKTDDIYIKQELDDIYEDLEDRIIDKEIIYTNTVNENFFLTGNKGLIHTLLINIINNSIKYNIKGGKITISDHINQKMYVLSIIDTGIGMEKDSASDAFKRFERKNNNTEEGFGLGLAIVNSIAKFHQLNIKIQSEKDKGTEIEIEFPIS</sequence>
<name>A0A4U1CI61_9SPHI</name>
<dbReference type="GO" id="GO:0004721">
    <property type="term" value="F:phosphoprotein phosphatase activity"/>
    <property type="evidence" value="ECO:0007669"/>
    <property type="project" value="TreeGrafter"/>
</dbReference>
<dbReference type="GO" id="GO:0000155">
    <property type="term" value="F:phosphorelay sensor kinase activity"/>
    <property type="evidence" value="ECO:0007669"/>
    <property type="project" value="InterPro"/>
</dbReference>
<dbReference type="EMBL" id="SWBR01000005">
    <property type="protein sequence ID" value="TKC05650.1"/>
    <property type="molecule type" value="Genomic_DNA"/>
</dbReference>
<dbReference type="SMART" id="SM00387">
    <property type="entry name" value="HATPase_c"/>
    <property type="match status" value="1"/>
</dbReference>
<dbReference type="PANTHER" id="PTHR45453:SF1">
    <property type="entry name" value="PHOSPHATE REGULON SENSOR PROTEIN PHOR"/>
    <property type="match status" value="1"/>
</dbReference>
<evidence type="ECO:0000259" key="8">
    <source>
        <dbReference type="PROSITE" id="PS50109"/>
    </source>
</evidence>
<dbReference type="PANTHER" id="PTHR45453">
    <property type="entry name" value="PHOSPHATE REGULON SENSOR PROTEIN PHOR"/>
    <property type="match status" value="1"/>
</dbReference>
<accession>A0A4U1CI61</accession>
<dbReference type="EC" id="2.7.13.3" evidence="2"/>
<reference evidence="9 10" key="1">
    <citation type="submission" date="2019-04" db="EMBL/GenBank/DDBJ databases">
        <title>Pedobacter sp. RP-3-22 sp. nov., isolated from Arctic soil.</title>
        <authorList>
            <person name="Dahal R.H."/>
            <person name="Kim D.-U."/>
        </authorList>
    </citation>
    <scope>NUCLEOTIDE SEQUENCE [LARGE SCALE GENOMIC DNA]</scope>
    <source>
        <strain evidence="9 10">RP-3-22</strain>
    </source>
</reference>
<dbReference type="RefSeq" id="WP_136843793.1">
    <property type="nucleotide sequence ID" value="NZ_SWBR01000005.1"/>
</dbReference>
<feature type="domain" description="Histidine kinase" evidence="8">
    <location>
        <begin position="228"/>
        <end position="439"/>
    </location>
</feature>
<keyword evidence="7" id="KW-1133">Transmembrane helix</keyword>
<keyword evidence="3" id="KW-0597">Phosphoprotein</keyword>
<protein>
    <recommendedName>
        <fullName evidence="2">histidine kinase</fullName>
        <ecNumber evidence="2">2.7.13.3</ecNumber>
    </recommendedName>
</protein>
<dbReference type="InterPro" id="IPR005467">
    <property type="entry name" value="His_kinase_dom"/>
</dbReference>